<organism evidence="2">
    <name type="scientific">Mesocestoides corti</name>
    <name type="common">Flatworm</name>
    <dbReference type="NCBI Taxonomy" id="53468"/>
    <lineage>
        <taxon>Eukaryota</taxon>
        <taxon>Metazoa</taxon>
        <taxon>Spiralia</taxon>
        <taxon>Lophotrochozoa</taxon>
        <taxon>Platyhelminthes</taxon>
        <taxon>Cestoda</taxon>
        <taxon>Eucestoda</taxon>
        <taxon>Cyclophyllidea</taxon>
        <taxon>Mesocestoididae</taxon>
        <taxon>Mesocestoides</taxon>
    </lineage>
</organism>
<sequence>MPQSTGTAAAISLEQNTIAEDPFIGPVNDKQRTASPKLTDMEIAGSSQEARVLGFVWDNLSFPDGSLYYRYGPSCPLRVVVPRAAVDQVVSQTHLSLRHLGAATVEQAVGRRYWWPAMRDDINTFVQTVIDVGK</sequence>
<feature type="domain" description="Integrase zinc-binding" evidence="1">
    <location>
        <begin position="81"/>
        <end position="128"/>
    </location>
</feature>
<dbReference type="AlphaFoldDB" id="A0A5K3G0V1"/>
<dbReference type="WBParaSite" id="MCU_014253-RA">
    <property type="protein sequence ID" value="MCU_014253-RA"/>
    <property type="gene ID" value="MCU_014253"/>
</dbReference>
<accession>A0A5K3G0V1</accession>
<dbReference type="InterPro" id="IPR041588">
    <property type="entry name" value="Integrase_H2C2"/>
</dbReference>
<dbReference type="Gene3D" id="1.10.340.70">
    <property type="match status" value="1"/>
</dbReference>
<proteinExistence type="predicted"/>
<reference evidence="2" key="1">
    <citation type="submission" date="2019-11" db="UniProtKB">
        <authorList>
            <consortium name="WormBaseParasite"/>
        </authorList>
    </citation>
    <scope>IDENTIFICATION</scope>
</reference>
<protein>
    <submittedName>
        <fullName evidence="2">Integrase_H2C2 domain-containing protein</fullName>
    </submittedName>
</protein>
<evidence type="ECO:0000313" key="2">
    <source>
        <dbReference type="WBParaSite" id="MCU_014253-RA"/>
    </source>
</evidence>
<dbReference type="Pfam" id="PF17921">
    <property type="entry name" value="Integrase_H2C2"/>
    <property type="match status" value="1"/>
</dbReference>
<evidence type="ECO:0000259" key="1">
    <source>
        <dbReference type="Pfam" id="PF17921"/>
    </source>
</evidence>
<name>A0A5K3G0V1_MESCO</name>